<evidence type="ECO:0000313" key="1">
    <source>
        <dbReference type="EMBL" id="EDQ99209.1"/>
    </source>
</evidence>
<sequence length="238" mass="27278">MAPESCTVAVDIEDHHITIHFKSDDQVRNIYVHPDNVVLTSNTRSWAQRRGGEYQVMATISDEIGMSTSLWTKIKSWVASVVLQLMQLESHKAVGKDIYCTSNTEELEMCAKNSSRKFGHVLVPRWVYTHINPQGVVYAKELTRCLTAIGIQKPRNFFKAKLYLVFGCFRLFFLPLESSTLLGDFRTSAPHGAQRTWTLSKRYERLLCAACGSYKVIKSILKDPFEHLHERLMSDHMH</sequence>
<gene>
    <name evidence="1" type="ORF">LACBIDRAFT_296006</name>
</gene>
<dbReference type="EMBL" id="DS547169">
    <property type="protein sequence ID" value="EDQ99209.1"/>
    <property type="molecule type" value="Genomic_DNA"/>
</dbReference>
<accession>B0E1P5</accession>
<dbReference type="GeneID" id="6085775"/>
<name>B0E1P5_LACBS</name>
<dbReference type="RefSeq" id="XP_001890106.1">
    <property type="nucleotide sequence ID" value="XM_001890071.1"/>
</dbReference>
<dbReference type="AlphaFoldDB" id="B0E1P5"/>
<dbReference type="InParanoid" id="B0E1P5"/>
<dbReference type="KEGG" id="lbc:LACBIDRAFT_296006"/>
<dbReference type="Proteomes" id="UP000001194">
    <property type="component" value="Unassembled WGS sequence"/>
</dbReference>
<protein>
    <submittedName>
        <fullName evidence="1">Predicted protein</fullName>
    </submittedName>
</protein>
<keyword evidence="2" id="KW-1185">Reference proteome</keyword>
<proteinExistence type="predicted"/>
<reference evidence="1 2" key="1">
    <citation type="journal article" date="2008" name="Nature">
        <title>The genome of Laccaria bicolor provides insights into mycorrhizal symbiosis.</title>
        <authorList>
            <person name="Martin F."/>
            <person name="Aerts A."/>
            <person name="Ahren D."/>
            <person name="Brun A."/>
            <person name="Danchin E.G.J."/>
            <person name="Duchaussoy F."/>
            <person name="Gibon J."/>
            <person name="Kohler A."/>
            <person name="Lindquist E."/>
            <person name="Pereda V."/>
            <person name="Salamov A."/>
            <person name="Shapiro H.J."/>
            <person name="Wuyts J."/>
            <person name="Blaudez D."/>
            <person name="Buee M."/>
            <person name="Brokstein P."/>
            <person name="Canbaeck B."/>
            <person name="Cohen D."/>
            <person name="Courty P.E."/>
            <person name="Coutinho P.M."/>
            <person name="Delaruelle C."/>
            <person name="Detter J.C."/>
            <person name="Deveau A."/>
            <person name="DiFazio S."/>
            <person name="Duplessis S."/>
            <person name="Fraissinet-Tachet L."/>
            <person name="Lucic E."/>
            <person name="Frey-Klett P."/>
            <person name="Fourrey C."/>
            <person name="Feussner I."/>
            <person name="Gay G."/>
            <person name="Grimwood J."/>
            <person name="Hoegger P.J."/>
            <person name="Jain P."/>
            <person name="Kilaru S."/>
            <person name="Labbe J."/>
            <person name="Lin Y.C."/>
            <person name="Legue V."/>
            <person name="Le Tacon F."/>
            <person name="Marmeisse R."/>
            <person name="Melayah D."/>
            <person name="Montanini B."/>
            <person name="Muratet M."/>
            <person name="Nehls U."/>
            <person name="Niculita-Hirzel H."/>
            <person name="Oudot-Le Secq M.P."/>
            <person name="Peter M."/>
            <person name="Quesneville H."/>
            <person name="Rajashekar B."/>
            <person name="Reich M."/>
            <person name="Rouhier N."/>
            <person name="Schmutz J."/>
            <person name="Yin T."/>
            <person name="Chalot M."/>
            <person name="Henrissat B."/>
            <person name="Kuees U."/>
            <person name="Lucas S."/>
            <person name="Van de Peer Y."/>
            <person name="Podila G.K."/>
            <person name="Polle A."/>
            <person name="Pukkila P.J."/>
            <person name="Richardson P.M."/>
            <person name="Rouze P."/>
            <person name="Sanders I.R."/>
            <person name="Stajich J.E."/>
            <person name="Tunlid A."/>
            <person name="Tuskan G."/>
            <person name="Grigoriev I.V."/>
        </authorList>
    </citation>
    <scope>NUCLEOTIDE SEQUENCE [LARGE SCALE GENOMIC DNA]</scope>
    <source>
        <strain evidence="2">S238N-H82 / ATCC MYA-4686</strain>
    </source>
</reference>
<organism evidence="2">
    <name type="scientific">Laccaria bicolor (strain S238N-H82 / ATCC MYA-4686)</name>
    <name type="common">Bicoloured deceiver</name>
    <name type="synonym">Laccaria laccata var. bicolor</name>
    <dbReference type="NCBI Taxonomy" id="486041"/>
    <lineage>
        <taxon>Eukaryota</taxon>
        <taxon>Fungi</taxon>
        <taxon>Dikarya</taxon>
        <taxon>Basidiomycota</taxon>
        <taxon>Agaricomycotina</taxon>
        <taxon>Agaricomycetes</taxon>
        <taxon>Agaricomycetidae</taxon>
        <taxon>Agaricales</taxon>
        <taxon>Agaricineae</taxon>
        <taxon>Hydnangiaceae</taxon>
        <taxon>Laccaria</taxon>
    </lineage>
</organism>
<evidence type="ECO:0000313" key="2">
    <source>
        <dbReference type="Proteomes" id="UP000001194"/>
    </source>
</evidence>
<dbReference type="HOGENOM" id="CLU_1166002_0_0_1"/>